<keyword evidence="2" id="KW-1185">Reference proteome</keyword>
<accession>A0A4R6KQQ8</accession>
<reference evidence="1 2" key="1">
    <citation type="submission" date="2019-03" db="EMBL/GenBank/DDBJ databases">
        <title>Genomic Encyclopedia of Type Strains, Phase III (KMG-III): the genomes of soil and plant-associated and newly described type strains.</title>
        <authorList>
            <person name="Whitman W."/>
        </authorList>
    </citation>
    <scope>NUCLEOTIDE SEQUENCE [LARGE SCALE GENOMIC DNA]</scope>
    <source>
        <strain evidence="1 2">VKM Ac-2527</strain>
    </source>
</reference>
<dbReference type="Proteomes" id="UP000295388">
    <property type="component" value="Unassembled WGS sequence"/>
</dbReference>
<proteinExistence type="predicted"/>
<organism evidence="1 2">
    <name type="scientific">Kribbella caucasensis</name>
    <dbReference type="NCBI Taxonomy" id="2512215"/>
    <lineage>
        <taxon>Bacteria</taxon>
        <taxon>Bacillati</taxon>
        <taxon>Actinomycetota</taxon>
        <taxon>Actinomycetes</taxon>
        <taxon>Propionibacteriales</taxon>
        <taxon>Kribbellaceae</taxon>
        <taxon>Kribbella</taxon>
    </lineage>
</organism>
<protein>
    <submittedName>
        <fullName evidence="1">Uncharacterized protein</fullName>
    </submittedName>
</protein>
<dbReference type="EMBL" id="SNWQ01000001">
    <property type="protein sequence ID" value="TDO54729.1"/>
    <property type="molecule type" value="Genomic_DNA"/>
</dbReference>
<evidence type="ECO:0000313" key="2">
    <source>
        <dbReference type="Proteomes" id="UP000295388"/>
    </source>
</evidence>
<gene>
    <name evidence="1" type="ORF">EV643_101519</name>
</gene>
<dbReference type="AlphaFoldDB" id="A0A4R6KQQ8"/>
<dbReference type="RefSeq" id="WP_166665287.1">
    <property type="nucleotide sequence ID" value="NZ_SNWQ01000001.1"/>
</dbReference>
<sequence>MKKPLQCLLGLHSWKNMRNEEGQRYQLCLPCGVSRDKLSLNDFGGGGAGGG</sequence>
<evidence type="ECO:0000313" key="1">
    <source>
        <dbReference type="EMBL" id="TDO54729.1"/>
    </source>
</evidence>
<name>A0A4R6KQQ8_9ACTN</name>
<comment type="caution">
    <text evidence="1">The sequence shown here is derived from an EMBL/GenBank/DDBJ whole genome shotgun (WGS) entry which is preliminary data.</text>
</comment>